<protein>
    <submittedName>
        <fullName evidence="1">Uncharacterized protein</fullName>
    </submittedName>
</protein>
<dbReference type="AlphaFoldDB" id="A0AAD3SSU0"/>
<proteinExistence type="predicted"/>
<sequence length="219" mass="23603">MDSVGQPPIDWLTILLHPVLRPSLHKVLGPLCPLPSGSSRPSSTAHAFSSLFLPWVVRAPIASQSSTYHQLHTLTVCAPLASPRAFVLLSHPRIITAMRLLAICVPSKSCKSIPTFPLTGSRLTVASGARYMVARSKTLPLRPVTSNPLISPFSSSSSTRAASSASSFIRWKKRLASVLGTLESQKPLHTATATSRLKSIIAVDSSCWSWLSQDFAVPR</sequence>
<evidence type="ECO:0000313" key="1">
    <source>
        <dbReference type="EMBL" id="GMH16254.1"/>
    </source>
</evidence>
<comment type="caution">
    <text evidence="1">The sequence shown here is derived from an EMBL/GenBank/DDBJ whole genome shotgun (WGS) entry which is preliminary data.</text>
</comment>
<dbReference type="Proteomes" id="UP001279734">
    <property type="component" value="Unassembled WGS sequence"/>
</dbReference>
<keyword evidence="2" id="KW-1185">Reference proteome</keyword>
<accession>A0AAD3SSU0</accession>
<evidence type="ECO:0000313" key="2">
    <source>
        <dbReference type="Proteomes" id="UP001279734"/>
    </source>
</evidence>
<name>A0AAD3SSU0_NEPGR</name>
<gene>
    <name evidence="1" type="ORF">Nepgr_018095</name>
</gene>
<dbReference type="EMBL" id="BSYO01000016">
    <property type="protein sequence ID" value="GMH16254.1"/>
    <property type="molecule type" value="Genomic_DNA"/>
</dbReference>
<organism evidence="1 2">
    <name type="scientific">Nepenthes gracilis</name>
    <name type="common">Slender pitcher plant</name>
    <dbReference type="NCBI Taxonomy" id="150966"/>
    <lineage>
        <taxon>Eukaryota</taxon>
        <taxon>Viridiplantae</taxon>
        <taxon>Streptophyta</taxon>
        <taxon>Embryophyta</taxon>
        <taxon>Tracheophyta</taxon>
        <taxon>Spermatophyta</taxon>
        <taxon>Magnoliopsida</taxon>
        <taxon>eudicotyledons</taxon>
        <taxon>Gunneridae</taxon>
        <taxon>Pentapetalae</taxon>
        <taxon>Caryophyllales</taxon>
        <taxon>Nepenthaceae</taxon>
        <taxon>Nepenthes</taxon>
    </lineage>
</organism>
<reference evidence="1" key="1">
    <citation type="submission" date="2023-05" db="EMBL/GenBank/DDBJ databases">
        <title>Nepenthes gracilis genome sequencing.</title>
        <authorList>
            <person name="Fukushima K."/>
        </authorList>
    </citation>
    <scope>NUCLEOTIDE SEQUENCE</scope>
    <source>
        <strain evidence="1">SING2019-196</strain>
    </source>
</reference>